<keyword evidence="1" id="KW-0175">Coiled coil</keyword>
<organism evidence="2 3">
    <name type="scientific">Candidatus Scalindua brodae</name>
    <dbReference type="NCBI Taxonomy" id="237368"/>
    <lineage>
        <taxon>Bacteria</taxon>
        <taxon>Pseudomonadati</taxon>
        <taxon>Planctomycetota</taxon>
        <taxon>Candidatus Brocadiia</taxon>
        <taxon>Candidatus Brocadiales</taxon>
        <taxon>Candidatus Scalinduaceae</taxon>
        <taxon>Candidatus Scalindua</taxon>
    </lineage>
</organism>
<evidence type="ECO:0000256" key="1">
    <source>
        <dbReference type="SAM" id="Coils"/>
    </source>
</evidence>
<name>A0A0B0EIB1_9BACT</name>
<dbReference type="Proteomes" id="UP000030652">
    <property type="component" value="Unassembled WGS sequence"/>
</dbReference>
<dbReference type="EMBL" id="JRYO01000135">
    <property type="protein sequence ID" value="KHE92314.1"/>
    <property type="molecule type" value="Genomic_DNA"/>
</dbReference>
<proteinExistence type="predicted"/>
<accession>A0A0B0EIB1</accession>
<evidence type="ECO:0000313" key="2">
    <source>
        <dbReference type="EMBL" id="KHE92314.1"/>
    </source>
</evidence>
<reference evidence="2 3" key="1">
    <citation type="submission" date="2014-10" db="EMBL/GenBank/DDBJ databases">
        <title>Draft genome of anammox bacterium scalindua brodae, obtained using differential coverage binning of sequence data from two enrichment reactors.</title>
        <authorList>
            <person name="Speth D.R."/>
            <person name="Russ L."/>
            <person name="Kartal B."/>
            <person name="Op den Camp H.J."/>
            <person name="Dutilh B.E."/>
            <person name="Jetten M.S."/>
        </authorList>
    </citation>
    <scope>NUCLEOTIDE SEQUENCE [LARGE SCALE GENOMIC DNA]</scope>
    <source>
        <strain evidence="2">RU1</strain>
    </source>
</reference>
<protein>
    <submittedName>
        <fullName evidence="2">Uncharacterized protein</fullName>
    </submittedName>
</protein>
<comment type="caution">
    <text evidence="2">The sequence shown here is derived from an EMBL/GenBank/DDBJ whole genome shotgun (WGS) entry which is preliminary data.</text>
</comment>
<evidence type="ECO:0000313" key="3">
    <source>
        <dbReference type="Proteomes" id="UP000030652"/>
    </source>
</evidence>
<dbReference type="AlphaFoldDB" id="A0A0B0EIB1"/>
<sequence length="105" mass="12029">MSAVLETYFQHVVVDKLNKMISKQFEEMKDDLQVLKQLRSDYTNLRIELETLKKRVSDSGNEIKEILSQNGKKSEVTKKPAPAKIAVEKKPVAKKLAVKKKTTKK</sequence>
<gene>
    <name evidence="2" type="ORF">SCABRO_01871</name>
</gene>
<feature type="coiled-coil region" evidence="1">
    <location>
        <begin position="35"/>
        <end position="69"/>
    </location>
</feature>